<protein>
    <recommendedName>
        <fullName evidence="5">Zinc ribbon domain-containing protein</fullName>
    </recommendedName>
</protein>
<sequence length="171" mass="18630">MSKMIQCKSCSKEIASNAKSCPNCGAKNKKPFYKRGWFIVVVVLVLLYAIGTSGSGTDDTAESNDDGTSKTASVDKPEEPKKEKYEIVGDITSETDSMATYIKGVIKNNSGHDISYAQVTFTLYDKDGNQLGTAMDNINDLKKDGTWKFKAMGMNTDGEIASYELSEITGF</sequence>
<gene>
    <name evidence="3" type="ORF">SAMEA1402399_03880</name>
</gene>
<evidence type="ECO:0000256" key="2">
    <source>
        <dbReference type="SAM" id="Phobius"/>
    </source>
</evidence>
<reference evidence="3 4" key="1">
    <citation type="submission" date="2019-02" db="EMBL/GenBank/DDBJ databases">
        <authorList>
            <consortium name="Pathogen Informatics"/>
        </authorList>
    </citation>
    <scope>NUCLEOTIDE SEQUENCE [LARGE SCALE GENOMIC DNA]</scope>
    <source>
        <strain evidence="4">clo34</strain>
    </source>
</reference>
<evidence type="ECO:0000313" key="3">
    <source>
        <dbReference type="EMBL" id="VFD36183.1"/>
    </source>
</evidence>
<comment type="caution">
    <text evidence="3">The sequence shown here is derived from an EMBL/GenBank/DDBJ whole genome shotgun (WGS) entry which is preliminary data.</text>
</comment>
<dbReference type="EMBL" id="CAADAN010000021">
    <property type="protein sequence ID" value="VFD36183.1"/>
    <property type="molecule type" value="Genomic_DNA"/>
</dbReference>
<proteinExistence type="predicted"/>
<dbReference type="AlphaFoldDB" id="A0AB74QGY6"/>
<evidence type="ECO:0008006" key="5">
    <source>
        <dbReference type="Google" id="ProtNLM"/>
    </source>
</evidence>
<keyword evidence="2" id="KW-0812">Transmembrane</keyword>
<evidence type="ECO:0000313" key="4">
    <source>
        <dbReference type="Proteomes" id="UP000411588"/>
    </source>
</evidence>
<dbReference type="InterPro" id="IPR047676">
    <property type="entry name" value="FxLYD_dom"/>
</dbReference>
<keyword evidence="2" id="KW-0472">Membrane</keyword>
<dbReference type="RefSeq" id="WP_009899654.1">
    <property type="nucleotide sequence ID" value="NZ_BDSN01000033.1"/>
</dbReference>
<dbReference type="NCBIfam" id="NF038353">
    <property type="entry name" value="FxLYD_dom"/>
    <property type="match status" value="1"/>
</dbReference>
<evidence type="ECO:0000256" key="1">
    <source>
        <dbReference type="SAM" id="MobiDB-lite"/>
    </source>
</evidence>
<feature type="region of interest" description="Disordered" evidence="1">
    <location>
        <begin position="56"/>
        <end position="82"/>
    </location>
</feature>
<name>A0AB74QGY6_CLODI</name>
<keyword evidence="2" id="KW-1133">Transmembrane helix</keyword>
<feature type="compositionally biased region" description="Basic and acidic residues" evidence="1">
    <location>
        <begin position="73"/>
        <end position="82"/>
    </location>
</feature>
<organism evidence="3 4">
    <name type="scientific">Clostridioides difficile</name>
    <name type="common">Peptoclostridium difficile</name>
    <dbReference type="NCBI Taxonomy" id="1496"/>
    <lineage>
        <taxon>Bacteria</taxon>
        <taxon>Bacillati</taxon>
        <taxon>Bacillota</taxon>
        <taxon>Clostridia</taxon>
        <taxon>Peptostreptococcales</taxon>
        <taxon>Peptostreptococcaceae</taxon>
        <taxon>Clostridioides</taxon>
    </lineage>
</organism>
<dbReference type="Proteomes" id="UP000411588">
    <property type="component" value="Unassembled WGS sequence"/>
</dbReference>
<feature type="transmembrane region" description="Helical" evidence="2">
    <location>
        <begin position="36"/>
        <end position="54"/>
    </location>
</feature>
<accession>A0AB74QGY6</accession>